<proteinExistence type="predicted"/>
<accession>A0A418MC79</accession>
<keyword evidence="3" id="KW-1185">Reference proteome</keyword>
<feature type="region of interest" description="Disordered" evidence="1">
    <location>
        <begin position="102"/>
        <end position="133"/>
    </location>
</feature>
<comment type="caution">
    <text evidence="2">The sequence shown here is derived from an EMBL/GenBank/DDBJ whole genome shotgun (WGS) entry which is preliminary data.</text>
</comment>
<dbReference type="OrthoDB" id="962718at2"/>
<evidence type="ECO:0000313" key="2">
    <source>
        <dbReference type="EMBL" id="RIV23969.1"/>
    </source>
</evidence>
<dbReference type="RefSeq" id="WP_119668185.1">
    <property type="nucleotide sequence ID" value="NZ_QXED01000003.1"/>
</dbReference>
<reference evidence="2 3" key="1">
    <citation type="submission" date="2018-08" db="EMBL/GenBank/DDBJ databases">
        <title>Fibrisoma montanum sp. nov., isolated from Danxia mountain soil.</title>
        <authorList>
            <person name="Huang Y."/>
        </authorList>
    </citation>
    <scope>NUCLEOTIDE SEQUENCE [LARGE SCALE GENOMIC DNA]</scope>
    <source>
        <strain evidence="2 3">HYT19</strain>
    </source>
</reference>
<sequence length="133" mass="14822">MFTKQASLLSVPLTTDVCEQILSNWIEAVSTFYWSYQQLVQRIQTQPADHLSPDNALTEVALAMQDQLTILLTDVSQSDVQSGTFSGDDYQTLAQHTDELNRLTQQAQNRLSSAGHTRPYNPSGLDSTPRLHA</sequence>
<gene>
    <name evidence="2" type="ORF">DYU11_13480</name>
</gene>
<name>A0A418MC79_9BACT</name>
<evidence type="ECO:0000313" key="3">
    <source>
        <dbReference type="Proteomes" id="UP000283523"/>
    </source>
</evidence>
<protein>
    <submittedName>
        <fullName evidence="2">Uncharacterized protein</fullName>
    </submittedName>
</protein>
<dbReference type="AlphaFoldDB" id="A0A418MC79"/>
<evidence type="ECO:0000256" key="1">
    <source>
        <dbReference type="SAM" id="MobiDB-lite"/>
    </source>
</evidence>
<feature type="compositionally biased region" description="Polar residues" evidence="1">
    <location>
        <begin position="102"/>
        <end position="115"/>
    </location>
</feature>
<dbReference type="EMBL" id="QXED01000003">
    <property type="protein sequence ID" value="RIV23969.1"/>
    <property type="molecule type" value="Genomic_DNA"/>
</dbReference>
<organism evidence="2 3">
    <name type="scientific">Fibrisoma montanum</name>
    <dbReference type="NCBI Taxonomy" id="2305895"/>
    <lineage>
        <taxon>Bacteria</taxon>
        <taxon>Pseudomonadati</taxon>
        <taxon>Bacteroidota</taxon>
        <taxon>Cytophagia</taxon>
        <taxon>Cytophagales</taxon>
        <taxon>Spirosomataceae</taxon>
        <taxon>Fibrisoma</taxon>
    </lineage>
</organism>
<dbReference type="Proteomes" id="UP000283523">
    <property type="component" value="Unassembled WGS sequence"/>
</dbReference>